<protein>
    <recommendedName>
        <fullName evidence="15">Riboflavin biosynthesis protein</fullName>
    </recommendedName>
    <domain>
        <recommendedName>
            <fullName evidence="15">Riboflavin kinase</fullName>
            <ecNumber evidence="15">2.7.1.26</ecNumber>
        </recommendedName>
        <alternativeName>
            <fullName evidence="15">Flavokinase</fullName>
        </alternativeName>
    </domain>
    <domain>
        <recommendedName>
            <fullName evidence="15">FMN adenylyltransferase</fullName>
            <ecNumber evidence="15">2.7.7.2</ecNumber>
        </recommendedName>
        <alternativeName>
            <fullName evidence="15">FAD pyrophosphorylase</fullName>
        </alternativeName>
        <alternativeName>
            <fullName evidence="15">FAD synthase</fullName>
        </alternativeName>
    </domain>
</protein>
<dbReference type="SMART" id="SM00904">
    <property type="entry name" value="Flavokinase"/>
    <property type="match status" value="1"/>
</dbReference>
<name>A0A930N619_9BACT</name>
<keyword evidence="9 15" id="KW-0418">Kinase</keyword>
<dbReference type="InterPro" id="IPR023465">
    <property type="entry name" value="Riboflavin_kinase_dom_sf"/>
</dbReference>
<keyword evidence="5 15" id="KW-0288">FMN</keyword>
<dbReference type="GO" id="GO:0005524">
    <property type="term" value="F:ATP binding"/>
    <property type="evidence" value="ECO:0007669"/>
    <property type="project" value="UniProtKB-UniRule"/>
</dbReference>
<feature type="domain" description="Riboflavin kinase" evidence="16">
    <location>
        <begin position="183"/>
        <end position="310"/>
    </location>
</feature>
<dbReference type="GO" id="GO:0009398">
    <property type="term" value="P:FMN biosynthetic process"/>
    <property type="evidence" value="ECO:0007669"/>
    <property type="project" value="UniProtKB-UniRule"/>
</dbReference>
<dbReference type="GO" id="GO:0008531">
    <property type="term" value="F:riboflavin kinase activity"/>
    <property type="evidence" value="ECO:0007669"/>
    <property type="project" value="UniProtKB-UniRule"/>
</dbReference>
<evidence type="ECO:0000256" key="11">
    <source>
        <dbReference type="ARBA" id="ARBA00022840"/>
    </source>
</evidence>
<dbReference type="InterPro" id="IPR014729">
    <property type="entry name" value="Rossmann-like_a/b/a_fold"/>
</dbReference>
<evidence type="ECO:0000256" key="13">
    <source>
        <dbReference type="ARBA" id="ARBA00047880"/>
    </source>
</evidence>
<keyword evidence="10 15" id="KW-0274">FAD</keyword>
<evidence type="ECO:0000259" key="16">
    <source>
        <dbReference type="SMART" id="SM00904"/>
    </source>
</evidence>
<comment type="similarity">
    <text evidence="15">Belongs to the ribF family.</text>
</comment>
<dbReference type="EC" id="2.7.1.26" evidence="15"/>
<dbReference type="InterPro" id="IPR015865">
    <property type="entry name" value="Riboflavin_kinase_bac/euk"/>
</dbReference>
<evidence type="ECO:0000256" key="12">
    <source>
        <dbReference type="ARBA" id="ARBA00023268"/>
    </source>
</evidence>
<dbReference type="NCBIfam" id="NF004162">
    <property type="entry name" value="PRK05627.1-5"/>
    <property type="match status" value="1"/>
</dbReference>
<comment type="pathway">
    <text evidence="2 15">Cofactor biosynthesis; FAD biosynthesis; FAD from FMN: step 1/1.</text>
</comment>
<dbReference type="Gene3D" id="2.40.30.30">
    <property type="entry name" value="Riboflavin kinase-like"/>
    <property type="match status" value="1"/>
</dbReference>
<evidence type="ECO:0000256" key="2">
    <source>
        <dbReference type="ARBA" id="ARBA00004726"/>
    </source>
</evidence>
<evidence type="ECO:0000256" key="9">
    <source>
        <dbReference type="ARBA" id="ARBA00022777"/>
    </source>
</evidence>
<dbReference type="EC" id="2.7.7.2" evidence="15"/>
<evidence type="ECO:0000313" key="17">
    <source>
        <dbReference type="EMBL" id="MBF1415395.1"/>
    </source>
</evidence>
<dbReference type="EMBL" id="JABZSQ010000134">
    <property type="protein sequence ID" value="MBF1415395.1"/>
    <property type="molecule type" value="Genomic_DNA"/>
</dbReference>
<evidence type="ECO:0000256" key="3">
    <source>
        <dbReference type="ARBA" id="ARBA00005201"/>
    </source>
</evidence>
<dbReference type="Pfam" id="PF06574">
    <property type="entry name" value="FAD_syn"/>
    <property type="match status" value="1"/>
</dbReference>
<evidence type="ECO:0000256" key="15">
    <source>
        <dbReference type="PIRNR" id="PIRNR004491"/>
    </source>
</evidence>
<sequence length="313" mass="35662">MRTIYIKQGEVPKLPPLVATIGFFDGVHRGHQFLINQVIDEAKRNKMESAVITFDAHPRQVLQSEYQPELLSTLEEKLLLLSKTHVENVIVLHFDKSLAALSARNFMDEVLSKQLNVKELLIGYDNRFGHNRQEGFDDYVRYGHEIGIKVLHADPFQPNGEKISSSLIRRYIMQGEMEAVNRALGYAYSIKGKIVKGYQNGHKLGFPTANLDMSSSLKLIPASGVYAVKVRLEDSVEWKRGMMNIGIRPTFNGSKISLEVNIFNLSDNLYDQTLCVSFVQRLRKERKFESLEALSHQLEQDKIAVNHLFDAID</sequence>
<dbReference type="FunFam" id="3.40.50.620:FF:000021">
    <property type="entry name" value="Riboflavin biosynthesis protein"/>
    <property type="match status" value="1"/>
</dbReference>
<accession>A0A930N619</accession>
<comment type="pathway">
    <text evidence="3 15">Cofactor biosynthesis; FMN biosynthesis; FMN from riboflavin (ATP route): step 1/1.</text>
</comment>
<dbReference type="AlphaFoldDB" id="A0A930N619"/>
<evidence type="ECO:0000256" key="6">
    <source>
        <dbReference type="ARBA" id="ARBA00022679"/>
    </source>
</evidence>
<dbReference type="GO" id="GO:0003919">
    <property type="term" value="F:FMN adenylyltransferase activity"/>
    <property type="evidence" value="ECO:0007669"/>
    <property type="project" value="UniProtKB-UniRule"/>
</dbReference>
<comment type="caution">
    <text evidence="17">The sequence shown here is derived from an EMBL/GenBank/DDBJ whole genome shotgun (WGS) entry which is preliminary data.</text>
</comment>
<dbReference type="Proteomes" id="UP000757461">
    <property type="component" value="Unassembled WGS sequence"/>
</dbReference>
<organism evidence="17 18">
    <name type="scientific">Prevotella histicola</name>
    <dbReference type="NCBI Taxonomy" id="470565"/>
    <lineage>
        <taxon>Bacteria</taxon>
        <taxon>Pseudomonadati</taxon>
        <taxon>Bacteroidota</taxon>
        <taxon>Bacteroidia</taxon>
        <taxon>Bacteroidales</taxon>
        <taxon>Prevotellaceae</taxon>
        <taxon>Prevotella</taxon>
    </lineage>
</organism>
<dbReference type="PANTHER" id="PTHR22749:SF6">
    <property type="entry name" value="RIBOFLAVIN KINASE"/>
    <property type="match status" value="1"/>
</dbReference>
<keyword evidence="11 15" id="KW-0067">ATP-binding</keyword>
<comment type="function">
    <text evidence="1">Catalyzes the phosphorylation of riboflavin to FMN followed by the adenylation of FMN to FAD.</text>
</comment>
<evidence type="ECO:0000256" key="14">
    <source>
        <dbReference type="ARBA" id="ARBA00049494"/>
    </source>
</evidence>
<comment type="catalytic activity">
    <reaction evidence="14 15">
        <text>FMN + ATP + H(+) = FAD + diphosphate</text>
        <dbReference type="Rhea" id="RHEA:17237"/>
        <dbReference type="ChEBI" id="CHEBI:15378"/>
        <dbReference type="ChEBI" id="CHEBI:30616"/>
        <dbReference type="ChEBI" id="CHEBI:33019"/>
        <dbReference type="ChEBI" id="CHEBI:57692"/>
        <dbReference type="ChEBI" id="CHEBI:58210"/>
        <dbReference type="EC" id="2.7.7.2"/>
    </reaction>
</comment>
<dbReference type="PANTHER" id="PTHR22749">
    <property type="entry name" value="RIBOFLAVIN KINASE/FMN ADENYLYLTRANSFERASE"/>
    <property type="match status" value="1"/>
</dbReference>
<evidence type="ECO:0000256" key="4">
    <source>
        <dbReference type="ARBA" id="ARBA00022630"/>
    </source>
</evidence>
<dbReference type="InterPro" id="IPR015864">
    <property type="entry name" value="FAD_synthase"/>
</dbReference>
<keyword evidence="4 15" id="KW-0285">Flavoprotein</keyword>
<comment type="catalytic activity">
    <reaction evidence="13 15">
        <text>riboflavin + ATP = FMN + ADP + H(+)</text>
        <dbReference type="Rhea" id="RHEA:14357"/>
        <dbReference type="ChEBI" id="CHEBI:15378"/>
        <dbReference type="ChEBI" id="CHEBI:30616"/>
        <dbReference type="ChEBI" id="CHEBI:57986"/>
        <dbReference type="ChEBI" id="CHEBI:58210"/>
        <dbReference type="ChEBI" id="CHEBI:456216"/>
        <dbReference type="EC" id="2.7.1.26"/>
    </reaction>
</comment>
<dbReference type="GO" id="GO:0009231">
    <property type="term" value="P:riboflavin biosynthetic process"/>
    <property type="evidence" value="ECO:0007669"/>
    <property type="project" value="InterPro"/>
</dbReference>
<dbReference type="NCBIfam" id="NF004160">
    <property type="entry name" value="PRK05627.1-3"/>
    <property type="match status" value="1"/>
</dbReference>
<evidence type="ECO:0000313" key="18">
    <source>
        <dbReference type="Proteomes" id="UP000757461"/>
    </source>
</evidence>
<evidence type="ECO:0000256" key="1">
    <source>
        <dbReference type="ARBA" id="ARBA00002121"/>
    </source>
</evidence>
<dbReference type="PIRSF" id="PIRSF004491">
    <property type="entry name" value="FAD_Synth"/>
    <property type="match status" value="1"/>
</dbReference>
<dbReference type="Gene3D" id="3.40.50.620">
    <property type="entry name" value="HUPs"/>
    <property type="match status" value="1"/>
</dbReference>
<dbReference type="InterPro" id="IPR002606">
    <property type="entry name" value="Riboflavin_kinase_bac"/>
</dbReference>
<dbReference type="Pfam" id="PF01687">
    <property type="entry name" value="Flavokinase"/>
    <property type="match status" value="1"/>
</dbReference>
<evidence type="ECO:0000256" key="5">
    <source>
        <dbReference type="ARBA" id="ARBA00022643"/>
    </source>
</evidence>
<dbReference type="GO" id="GO:0006747">
    <property type="term" value="P:FAD biosynthetic process"/>
    <property type="evidence" value="ECO:0007669"/>
    <property type="project" value="UniProtKB-UniRule"/>
</dbReference>
<dbReference type="CDD" id="cd02064">
    <property type="entry name" value="FAD_synthetase_N"/>
    <property type="match status" value="1"/>
</dbReference>
<evidence type="ECO:0000256" key="7">
    <source>
        <dbReference type="ARBA" id="ARBA00022695"/>
    </source>
</evidence>
<evidence type="ECO:0000256" key="8">
    <source>
        <dbReference type="ARBA" id="ARBA00022741"/>
    </source>
</evidence>
<evidence type="ECO:0000256" key="10">
    <source>
        <dbReference type="ARBA" id="ARBA00022827"/>
    </source>
</evidence>
<keyword evidence="7 15" id="KW-0548">Nucleotidyltransferase</keyword>
<dbReference type="InterPro" id="IPR023468">
    <property type="entry name" value="Riboflavin_kinase"/>
</dbReference>
<proteinExistence type="inferred from homology"/>
<dbReference type="NCBIfam" id="TIGR00083">
    <property type="entry name" value="ribF"/>
    <property type="match status" value="1"/>
</dbReference>
<keyword evidence="6 15" id="KW-0808">Transferase</keyword>
<dbReference type="SUPFAM" id="SSF82114">
    <property type="entry name" value="Riboflavin kinase-like"/>
    <property type="match status" value="1"/>
</dbReference>
<keyword evidence="12" id="KW-0511">Multifunctional enzyme</keyword>
<reference evidence="17" key="1">
    <citation type="submission" date="2020-04" db="EMBL/GenBank/DDBJ databases">
        <title>Deep metagenomics examines the oral microbiome during advanced dental caries in children, revealing novel taxa and co-occurrences with host molecules.</title>
        <authorList>
            <person name="Baker J.L."/>
            <person name="Morton J.T."/>
            <person name="Dinis M."/>
            <person name="Alvarez R."/>
            <person name="Tran N.C."/>
            <person name="Knight R."/>
            <person name="Edlund A."/>
        </authorList>
    </citation>
    <scope>NUCLEOTIDE SEQUENCE</scope>
    <source>
        <strain evidence="17">JCVI_25_bin.9</strain>
    </source>
</reference>
<dbReference type="SUPFAM" id="SSF52374">
    <property type="entry name" value="Nucleotidylyl transferase"/>
    <property type="match status" value="1"/>
</dbReference>
<gene>
    <name evidence="17" type="ORF">HXN33_07425</name>
</gene>
<keyword evidence="8 15" id="KW-0547">Nucleotide-binding</keyword>